<dbReference type="SMART" id="SM00347">
    <property type="entry name" value="HTH_MARR"/>
    <property type="match status" value="1"/>
</dbReference>
<dbReference type="InterPro" id="IPR036390">
    <property type="entry name" value="WH_DNA-bd_sf"/>
</dbReference>
<organism evidence="2 3">
    <name type="scientific">Longivirga aurantiaca</name>
    <dbReference type="NCBI Taxonomy" id="1837743"/>
    <lineage>
        <taxon>Bacteria</taxon>
        <taxon>Bacillati</taxon>
        <taxon>Actinomycetota</taxon>
        <taxon>Actinomycetes</taxon>
        <taxon>Sporichthyales</taxon>
        <taxon>Sporichthyaceae</taxon>
        <taxon>Longivirga</taxon>
    </lineage>
</organism>
<proteinExistence type="predicted"/>
<evidence type="ECO:0000259" key="1">
    <source>
        <dbReference type="PROSITE" id="PS50995"/>
    </source>
</evidence>
<keyword evidence="3" id="KW-1185">Reference proteome</keyword>
<accession>A0ABW1SVR1</accession>
<reference evidence="3" key="1">
    <citation type="journal article" date="2019" name="Int. J. Syst. Evol. Microbiol.">
        <title>The Global Catalogue of Microorganisms (GCM) 10K type strain sequencing project: providing services to taxonomists for standard genome sequencing and annotation.</title>
        <authorList>
            <consortium name="The Broad Institute Genomics Platform"/>
            <consortium name="The Broad Institute Genome Sequencing Center for Infectious Disease"/>
            <person name="Wu L."/>
            <person name="Ma J."/>
        </authorList>
    </citation>
    <scope>NUCLEOTIDE SEQUENCE [LARGE SCALE GENOMIC DNA]</scope>
    <source>
        <strain evidence="3">CGMCC 4.7317</strain>
    </source>
</reference>
<dbReference type="Proteomes" id="UP001596138">
    <property type="component" value="Unassembled WGS sequence"/>
</dbReference>
<dbReference type="InterPro" id="IPR039422">
    <property type="entry name" value="MarR/SlyA-like"/>
</dbReference>
<sequence>MTGSAHPEAAWPTSRVATLLYDVLHLTGETRLAMARRLGLNPSEVDAMEHLMSEPMGPVELSRRLHMTSASATVLVDRLEEAGHVARESDPEDRRRRVVRPTQQGAGAVIAQVAPLVTDLVAAEDPMTPRERAAVERYLERVLTVLADHAQENPDRTS</sequence>
<dbReference type="PRINTS" id="PR00598">
    <property type="entry name" value="HTHMARR"/>
</dbReference>
<dbReference type="PROSITE" id="PS50995">
    <property type="entry name" value="HTH_MARR_2"/>
    <property type="match status" value="1"/>
</dbReference>
<dbReference type="InterPro" id="IPR000835">
    <property type="entry name" value="HTH_MarR-typ"/>
</dbReference>
<dbReference type="PANTHER" id="PTHR33164:SF43">
    <property type="entry name" value="HTH-TYPE TRANSCRIPTIONAL REPRESSOR YETL"/>
    <property type="match status" value="1"/>
</dbReference>
<gene>
    <name evidence="2" type="ORF">ACFQGU_01225</name>
</gene>
<dbReference type="Gene3D" id="1.10.10.10">
    <property type="entry name" value="Winged helix-like DNA-binding domain superfamily/Winged helix DNA-binding domain"/>
    <property type="match status" value="1"/>
</dbReference>
<comment type="caution">
    <text evidence="2">The sequence shown here is derived from an EMBL/GenBank/DDBJ whole genome shotgun (WGS) entry which is preliminary data.</text>
</comment>
<dbReference type="SUPFAM" id="SSF46785">
    <property type="entry name" value="Winged helix' DNA-binding domain"/>
    <property type="match status" value="1"/>
</dbReference>
<protein>
    <submittedName>
        <fullName evidence="2">MarR family winged helix-turn-helix transcriptional regulator</fullName>
    </submittedName>
</protein>
<dbReference type="RefSeq" id="WP_386763526.1">
    <property type="nucleotide sequence ID" value="NZ_JBHSTI010000002.1"/>
</dbReference>
<feature type="domain" description="HTH marR-type" evidence="1">
    <location>
        <begin position="16"/>
        <end position="144"/>
    </location>
</feature>
<evidence type="ECO:0000313" key="2">
    <source>
        <dbReference type="EMBL" id="MFC6236481.1"/>
    </source>
</evidence>
<evidence type="ECO:0000313" key="3">
    <source>
        <dbReference type="Proteomes" id="UP001596138"/>
    </source>
</evidence>
<dbReference type="Pfam" id="PF12802">
    <property type="entry name" value="MarR_2"/>
    <property type="match status" value="1"/>
</dbReference>
<dbReference type="EMBL" id="JBHSTI010000002">
    <property type="protein sequence ID" value="MFC6236481.1"/>
    <property type="molecule type" value="Genomic_DNA"/>
</dbReference>
<name>A0ABW1SVR1_9ACTN</name>
<dbReference type="InterPro" id="IPR036388">
    <property type="entry name" value="WH-like_DNA-bd_sf"/>
</dbReference>
<dbReference type="PANTHER" id="PTHR33164">
    <property type="entry name" value="TRANSCRIPTIONAL REGULATOR, MARR FAMILY"/>
    <property type="match status" value="1"/>
</dbReference>